<accession>A0ABQ9U8B4</accession>
<feature type="non-terminal residue" evidence="1">
    <location>
        <position position="1"/>
    </location>
</feature>
<proteinExistence type="predicted"/>
<dbReference type="Proteomes" id="UP001266305">
    <property type="component" value="Unassembled WGS sequence"/>
</dbReference>
<name>A0ABQ9U8B4_SAGOE</name>
<evidence type="ECO:0000313" key="2">
    <source>
        <dbReference type="Proteomes" id="UP001266305"/>
    </source>
</evidence>
<keyword evidence="2" id="KW-1185">Reference proteome</keyword>
<gene>
    <name evidence="1" type="ORF">P7K49_029524</name>
</gene>
<comment type="caution">
    <text evidence="1">The sequence shown here is derived from an EMBL/GenBank/DDBJ whole genome shotgun (WGS) entry which is preliminary data.</text>
</comment>
<reference evidence="1 2" key="1">
    <citation type="submission" date="2023-05" db="EMBL/GenBank/DDBJ databases">
        <title>B98-5 Cell Line De Novo Hybrid Assembly: An Optical Mapping Approach.</title>
        <authorList>
            <person name="Kananen K."/>
            <person name="Auerbach J.A."/>
            <person name="Kautto E."/>
            <person name="Blachly J.S."/>
        </authorList>
    </citation>
    <scope>NUCLEOTIDE SEQUENCE [LARGE SCALE GENOMIC DNA]</scope>
    <source>
        <strain evidence="1">B95-8</strain>
        <tissue evidence="1">Cell line</tissue>
    </source>
</reference>
<organism evidence="1 2">
    <name type="scientific">Saguinus oedipus</name>
    <name type="common">Cotton-top tamarin</name>
    <name type="synonym">Oedipomidas oedipus</name>
    <dbReference type="NCBI Taxonomy" id="9490"/>
    <lineage>
        <taxon>Eukaryota</taxon>
        <taxon>Metazoa</taxon>
        <taxon>Chordata</taxon>
        <taxon>Craniata</taxon>
        <taxon>Vertebrata</taxon>
        <taxon>Euteleostomi</taxon>
        <taxon>Mammalia</taxon>
        <taxon>Eutheria</taxon>
        <taxon>Euarchontoglires</taxon>
        <taxon>Primates</taxon>
        <taxon>Haplorrhini</taxon>
        <taxon>Platyrrhini</taxon>
        <taxon>Cebidae</taxon>
        <taxon>Callitrichinae</taxon>
        <taxon>Saguinus</taxon>
    </lineage>
</organism>
<sequence length="57" mass="6104">MLAVEPTGPVAAPLVWLPMLSFEAHNPRTHIKLLRAFFTGPAVAPRASDSTNANALH</sequence>
<dbReference type="EMBL" id="JASSZA010000015">
    <property type="protein sequence ID" value="KAK2092995.1"/>
    <property type="molecule type" value="Genomic_DNA"/>
</dbReference>
<evidence type="ECO:0000313" key="1">
    <source>
        <dbReference type="EMBL" id="KAK2092995.1"/>
    </source>
</evidence>
<protein>
    <submittedName>
        <fullName evidence="1">Uncharacterized protein</fullName>
    </submittedName>
</protein>